<gene>
    <name evidence="3" type="ORF">JETT_1863</name>
</gene>
<dbReference type="InterPro" id="IPR014907">
    <property type="entry name" value="BT4734-like_N"/>
</dbReference>
<dbReference type="Pfam" id="PF08707">
    <property type="entry name" value="PriCT_2"/>
    <property type="match status" value="1"/>
</dbReference>
<dbReference type="EMBL" id="SULG01000034">
    <property type="protein sequence ID" value="TLD41846.1"/>
    <property type="molecule type" value="Genomic_DNA"/>
</dbReference>
<dbReference type="GO" id="GO:0016817">
    <property type="term" value="F:hydrolase activity, acting on acid anhydrides"/>
    <property type="evidence" value="ECO:0007669"/>
    <property type="project" value="InterPro"/>
</dbReference>
<evidence type="ECO:0000313" key="3">
    <source>
        <dbReference type="EMBL" id="TLD41846.1"/>
    </source>
</evidence>
<proteinExistence type="predicted"/>
<keyword evidence="3" id="KW-0067">ATP-binding</keyword>
<keyword evidence="3" id="KW-0347">Helicase</keyword>
<dbReference type="GO" id="GO:0004386">
    <property type="term" value="F:helicase activity"/>
    <property type="evidence" value="ECO:0007669"/>
    <property type="project" value="UniProtKB-KW"/>
</dbReference>
<name>A0A533QAU7_9BACT</name>
<feature type="domain" description="Primase C-terminal 2" evidence="1">
    <location>
        <begin position="230"/>
        <end position="294"/>
    </location>
</feature>
<evidence type="ECO:0000313" key="4">
    <source>
        <dbReference type="Proteomes" id="UP000319783"/>
    </source>
</evidence>
<sequence>MSEAAISTDTAVSFYKNARNKTGVTSNLHVIMDGIRNGNWEKEVEAVRNEKDKTRRSRLKQGVPAFTPSGVFAERKVSGLQCHSGVLAIDFDLEDNPQLGVELASVRATLEKDKFSEYVSLSVSGQGLFVIIKIDEAKHTENFLYLEQYYKETYGLVIDKSCKDVSRLRFVSYDPNLYHNKDAEKYCESAQEYTKMCQPAQKDAKAYPSSQDDNARIMADIVKSGKMIGDDSYGDWVTIGFALAATFGEAGRGYFHALSQRGVKYDAGECDKKYSNCIETNQGKVKFGTIVHMAKHAGVVLSQPKQGDWPEGLGKTRKRSKEIVGLGSFWVVLEEGDIDLCTVTLFQEFLPANGFRRYKVNPNDSAYVYVRISGSLVEPVLPVQIKDFVLDYLKKEKQNAVKEEKKTLKKVFRKVQASSGFLFSEWQINSLPYVTIDFLRDTFDTCYLFFSNGVVEIKKDSTCLHPYTKLQELEKFVWKKSVNPHVFCEADTPSMFAEFVANTSSYVLTEDERAAESALGEEHLPVGERWMRMSDLESKITAFGYLMHGYKDVASCPVVIGCDAQISEKGVAEGGTGKSLFLVQALSQAKNLLQIDGQTTDLSDRFCFQQVTPDTHIIAFDDANWKFDFRTLFQRVTGNFSVERKNAMKLDIPFEVSPKMCITSNHTFKGEGHSFTRRQHIIEFSDYYKLRTPKEVHNKALFTAWNYEERNAFFSFAIHCIQEYFEKGLVAPKIRNYETRKLLDSTPDGFSEWADSSITLNKEFLRNDLIEDYKSVTGDIEIKPKVFTESLLRWVRHRGFTYNPSTNGKRDIRNGKTHVFIAKIAKNN</sequence>
<feature type="domain" description="BT4734-like N-terminal" evidence="2">
    <location>
        <begin position="59"/>
        <end position="178"/>
    </location>
</feature>
<dbReference type="InterPro" id="IPR014819">
    <property type="entry name" value="PriCT_2"/>
</dbReference>
<protein>
    <submittedName>
        <fullName evidence="3">Putative helicase</fullName>
    </submittedName>
</protein>
<organism evidence="3 4">
    <name type="scientific">Candidatus Jettenia ecosi</name>
    <dbReference type="NCBI Taxonomy" id="2494326"/>
    <lineage>
        <taxon>Bacteria</taxon>
        <taxon>Pseudomonadati</taxon>
        <taxon>Planctomycetota</taxon>
        <taxon>Candidatus Brocadiia</taxon>
        <taxon>Candidatus Brocadiales</taxon>
        <taxon>Candidatus Brocadiaceae</taxon>
        <taxon>Candidatus Jettenia</taxon>
    </lineage>
</organism>
<accession>A0A533QAU7</accession>
<keyword evidence="3" id="KW-0547">Nucleotide-binding</keyword>
<comment type="caution">
    <text evidence="3">The sequence shown here is derived from an EMBL/GenBank/DDBJ whole genome shotgun (WGS) entry which is preliminary data.</text>
</comment>
<keyword evidence="3" id="KW-0378">Hydrolase</keyword>
<reference evidence="3 4" key="1">
    <citation type="submission" date="2019-04" db="EMBL/GenBank/DDBJ databases">
        <title>Genome of a novel bacterium Candidatus Jettenia ecosi reconstructed from metagenome of an anammox bioreactor.</title>
        <authorList>
            <person name="Mardanov A.V."/>
            <person name="Beletsky A.V."/>
            <person name="Ravin N.V."/>
            <person name="Botchkova E.A."/>
            <person name="Litti Y.V."/>
            <person name="Nozhevnikova A.N."/>
        </authorList>
    </citation>
    <scope>NUCLEOTIDE SEQUENCE [LARGE SCALE GENOMIC DNA]</scope>
    <source>
        <strain evidence="3">J2</strain>
    </source>
</reference>
<dbReference type="AlphaFoldDB" id="A0A533QAU7"/>
<evidence type="ECO:0000259" key="2">
    <source>
        <dbReference type="Pfam" id="PF08800"/>
    </source>
</evidence>
<dbReference type="Pfam" id="PF08800">
    <property type="entry name" value="BT4734-like_N"/>
    <property type="match status" value="1"/>
</dbReference>
<evidence type="ECO:0000259" key="1">
    <source>
        <dbReference type="Pfam" id="PF08707"/>
    </source>
</evidence>
<dbReference type="Proteomes" id="UP000319783">
    <property type="component" value="Unassembled WGS sequence"/>
</dbReference>